<keyword evidence="2" id="KW-0812">Transmembrane</keyword>
<evidence type="ECO:0000256" key="2">
    <source>
        <dbReference type="SAM" id="Phobius"/>
    </source>
</evidence>
<name>A0A517LDP8_9PEZI</name>
<evidence type="ECO:0000256" key="3">
    <source>
        <dbReference type="SAM" id="SignalP"/>
    </source>
</evidence>
<feature type="chain" id="PRO_5022190123" description="Hydrophobin" evidence="3">
    <location>
        <begin position="20"/>
        <end position="150"/>
    </location>
</feature>
<feature type="transmembrane region" description="Helical" evidence="2">
    <location>
        <begin position="126"/>
        <end position="148"/>
    </location>
</feature>
<reference evidence="4 5" key="1">
    <citation type="submission" date="2019-07" db="EMBL/GenBank/DDBJ databases">
        <title>Finished genome of Venturia effusa.</title>
        <authorList>
            <person name="Young C.A."/>
            <person name="Cox M.P."/>
            <person name="Ganley A.R.D."/>
            <person name="David W.J."/>
        </authorList>
    </citation>
    <scope>NUCLEOTIDE SEQUENCE [LARGE SCALE GENOMIC DNA]</scope>
    <source>
        <strain evidence="5">albino</strain>
    </source>
</reference>
<proteinExistence type="predicted"/>
<evidence type="ECO:0000313" key="4">
    <source>
        <dbReference type="EMBL" id="QDS73768.1"/>
    </source>
</evidence>
<evidence type="ECO:0000256" key="1">
    <source>
        <dbReference type="SAM" id="MobiDB-lite"/>
    </source>
</evidence>
<accession>A0A517LDP8</accession>
<evidence type="ECO:0000313" key="5">
    <source>
        <dbReference type="Proteomes" id="UP000316270"/>
    </source>
</evidence>
<feature type="compositionally biased region" description="Low complexity" evidence="1">
    <location>
        <begin position="102"/>
        <end position="115"/>
    </location>
</feature>
<keyword evidence="2" id="KW-0472">Membrane</keyword>
<gene>
    <name evidence="4" type="ORF">FKW77_005254</name>
</gene>
<keyword evidence="5" id="KW-1185">Reference proteome</keyword>
<organism evidence="4 5">
    <name type="scientific">Venturia effusa</name>
    <dbReference type="NCBI Taxonomy" id="50376"/>
    <lineage>
        <taxon>Eukaryota</taxon>
        <taxon>Fungi</taxon>
        <taxon>Dikarya</taxon>
        <taxon>Ascomycota</taxon>
        <taxon>Pezizomycotina</taxon>
        <taxon>Dothideomycetes</taxon>
        <taxon>Pleosporomycetidae</taxon>
        <taxon>Venturiales</taxon>
        <taxon>Venturiaceae</taxon>
        <taxon>Venturia</taxon>
    </lineage>
</organism>
<feature type="signal peptide" evidence="3">
    <location>
        <begin position="1"/>
        <end position="19"/>
    </location>
</feature>
<dbReference type="EMBL" id="CP042194">
    <property type="protein sequence ID" value="QDS73768.1"/>
    <property type="molecule type" value="Genomic_DNA"/>
</dbReference>
<dbReference type="Proteomes" id="UP000316270">
    <property type="component" value="Chromosome 10"/>
</dbReference>
<feature type="region of interest" description="Disordered" evidence="1">
    <location>
        <begin position="94"/>
        <end position="115"/>
    </location>
</feature>
<protein>
    <recommendedName>
        <fullName evidence="6">Hydrophobin</fullName>
    </recommendedName>
</protein>
<sequence>MHFSTLFLIGAASMVAATASPDPTPGPDVANAMAALLRERQVQEVKGQLPPGLSGSVGPDRSCGDVGAIPGCFGAAGSFPVTLTPVNANASTTSTKLAARPTGTKTGTATGAKATSSSGASAIRDYGSASVGSILLVVGGAVAGFAVMMT</sequence>
<dbReference type="AlphaFoldDB" id="A0A517LDP8"/>
<keyword evidence="2" id="KW-1133">Transmembrane helix</keyword>
<evidence type="ECO:0008006" key="6">
    <source>
        <dbReference type="Google" id="ProtNLM"/>
    </source>
</evidence>
<keyword evidence="3" id="KW-0732">Signal</keyword>